<dbReference type="EMBL" id="BMNQ01000005">
    <property type="protein sequence ID" value="GGJ87550.1"/>
    <property type="molecule type" value="Genomic_DNA"/>
</dbReference>
<protein>
    <submittedName>
        <fullName evidence="1">Uncharacterized protein</fullName>
    </submittedName>
</protein>
<name>A0A917UV41_9BACI</name>
<evidence type="ECO:0000313" key="1">
    <source>
        <dbReference type="EMBL" id="GGJ87550.1"/>
    </source>
</evidence>
<reference evidence="1" key="1">
    <citation type="journal article" date="2014" name="Int. J. Syst. Evol. Microbiol.">
        <title>Complete genome sequence of Corynebacterium casei LMG S-19264T (=DSM 44701T), isolated from a smear-ripened cheese.</title>
        <authorList>
            <consortium name="US DOE Joint Genome Institute (JGI-PGF)"/>
            <person name="Walter F."/>
            <person name="Albersmeier A."/>
            <person name="Kalinowski J."/>
            <person name="Ruckert C."/>
        </authorList>
    </citation>
    <scope>NUCLEOTIDE SEQUENCE</scope>
    <source>
        <strain evidence="1">JCM 12580</strain>
    </source>
</reference>
<proteinExistence type="predicted"/>
<evidence type="ECO:0000313" key="2">
    <source>
        <dbReference type="Proteomes" id="UP000658382"/>
    </source>
</evidence>
<organism evidence="1 2">
    <name type="scientific">Lentibacillus kapialis</name>
    <dbReference type="NCBI Taxonomy" id="340214"/>
    <lineage>
        <taxon>Bacteria</taxon>
        <taxon>Bacillati</taxon>
        <taxon>Bacillota</taxon>
        <taxon>Bacilli</taxon>
        <taxon>Bacillales</taxon>
        <taxon>Bacillaceae</taxon>
        <taxon>Lentibacillus</taxon>
    </lineage>
</organism>
<comment type="caution">
    <text evidence="1">The sequence shown here is derived from an EMBL/GenBank/DDBJ whole genome shotgun (WGS) entry which is preliminary data.</text>
</comment>
<keyword evidence="2" id="KW-1185">Reference proteome</keyword>
<accession>A0A917UV41</accession>
<gene>
    <name evidence="1" type="ORF">GCM10007063_07510</name>
</gene>
<dbReference type="AlphaFoldDB" id="A0A917UV41"/>
<sequence>MKGMVIFMKKIAFITIIVMTALLAYIMQVDWTSQKFTDALSVNPDNIAKLQLSLPGESNYATTRDPKKIQKFIQYFSSKNYKRIRGDEPTELPMSASMVYLYGKDQTDFLVVFGDTVLISHQYYNVKDDIIEMTFLKDFHQAIK</sequence>
<reference evidence="1" key="2">
    <citation type="submission" date="2020-09" db="EMBL/GenBank/DDBJ databases">
        <authorList>
            <person name="Sun Q."/>
            <person name="Ohkuma M."/>
        </authorList>
    </citation>
    <scope>NUCLEOTIDE SEQUENCE</scope>
    <source>
        <strain evidence="1">JCM 12580</strain>
    </source>
</reference>
<dbReference type="Proteomes" id="UP000658382">
    <property type="component" value="Unassembled WGS sequence"/>
</dbReference>